<dbReference type="AlphaFoldDB" id="A0A9P7V667"/>
<protein>
    <recommendedName>
        <fullName evidence="1">Peroxin/Ferlin domain-containing protein</fullName>
    </recommendedName>
</protein>
<dbReference type="PANTHER" id="PTHR23250:SF1">
    <property type="entry name" value="TECTONIN BETA-PROPELLER REPEAT-CONTAINING PROTEIN 1"/>
    <property type="match status" value="1"/>
</dbReference>
<dbReference type="SMART" id="SM00694">
    <property type="entry name" value="DysFC"/>
    <property type="match status" value="1"/>
</dbReference>
<dbReference type="PANTHER" id="PTHR23250">
    <property type="entry name" value="DYSFERLIN-RELATED"/>
    <property type="match status" value="1"/>
</dbReference>
<gene>
    <name evidence="2" type="ORF">KQ657_002567</name>
</gene>
<keyword evidence="3" id="KW-1185">Reference proteome</keyword>
<accession>A0A9P7V667</accession>
<dbReference type="InterPro" id="IPR006614">
    <property type="entry name" value="Peroxin/Ferlin"/>
</dbReference>
<proteinExistence type="predicted"/>
<dbReference type="OrthoDB" id="72441at2759"/>
<dbReference type="Proteomes" id="UP000790833">
    <property type="component" value="Unassembled WGS sequence"/>
</dbReference>
<dbReference type="GeneID" id="66115941"/>
<dbReference type="RefSeq" id="XP_043047512.1">
    <property type="nucleotide sequence ID" value="XM_043193325.1"/>
</dbReference>
<evidence type="ECO:0000313" key="2">
    <source>
        <dbReference type="EMBL" id="KAG7191961.1"/>
    </source>
</evidence>
<evidence type="ECO:0000313" key="3">
    <source>
        <dbReference type="Proteomes" id="UP000790833"/>
    </source>
</evidence>
<feature type="domain" description="Peroxin/Ferlin" evidence="1">
    <location>
        <begin position="130"/>
        <end position="165"/>
    </location>
</feature>
<dbReference type="InterPro" id="IPR051513">
    <property type="entry name" value="Tectonin_beta-prop"/>
</dbReference>
<evidence type="ECO:0000259" key="1">
    <source>
        <dbReference type="SMART" id="SM00694"/>
    </source>
</evidence>
<dbReference type="GO" id="GO:0016020">
    <property type="term" value="C:membrane"/>
    <property type="evidence" value="ECO:0007669"/>
    <property type="project" value="InterPro"/>
</dbReference>
<comment type="caution">
    <text evidence="2">The sequence shown here is derived from an EMBL/GenBank/DDBJ whole genome shotgun (WGS) entry which is preliminary data.</text>
</comment>
<organism evidence="2 3">
    <name type="scientific">Scheffersomyces spartinae</name>
    <dbReference type="NCBI Taxonomy" id="45513"/>
    <lineage>
        <taxon>Eukaryota</taxon>
        <taxon>Fungi</taxon>
        <taxon>Dikarya</taxon>
        <taxon>Ascomycota</taxon>
        <taxon>Saccharomycotina</taxon>
        <taxon>Pichiomycetes</taxon>
        <taxon>Debaryomycetaceae</taxon>
        <taxon>Scheffersomyces</taxon>
    </lineage>
</organism>
<sequence length="183" mass="21537">MNIVYDRAIFHRFNNLPQVRELKQRLETPSNETDYLFTILRNDHLNGVPSSEYRLELVVENQRGMKVLGIPLYSGKTLIPKMDPTNFQQLSGDNLYLLGDLSQFPLSDFGWEWTWPEWYVLMASDVDEEGWVYSRLFFASKHWKGKHYMGHFIRRRVWIRLRNKVPATGDVKDEIGGQLTVNA</sequence>
<dbReference type="EMBL" id="JAHMUF010000021">
    <property type="protein sequence ID" value="KAG7191961.1"/>
    <property type="molecule type" value="Genomic_DNA"/>
</dbReference>
<name>A0A9P7V667_9ASCO</name>
<reference evidence="2" key="1">
    <citation type="submission" date="2021-03" db="EMBL/GenBank/DDBJ databases">
        <authorList>
            <person name="Palmer J.M."/>
        </authorList>
    </citation>
    <scope>NUCLEOTIDE SEQUENCE</scope>
    <source>
        <strain evidence="2">ARV_011</strain>
    </source>
</reference>